<dbReference type="SUPFAM" id="SSF55186">
    <property type="entry name" value="ThrRS/AlaRS common domain"/>
    <property type="match status" value="1"/>
</dbReference>
<dbReference type="InterPro" id="IPR045864">
    <property type="entry name" value="aa-tRNA-synth_II/BPL/LPL"/>
</dbReference>
<keyword evidence="7 13" id="KW-0862">Zinc</keyword>
<dbReference type="Pfam" id="PF02824">
    <property type="entry name" value="TGS"/>
    <property type="match status" value="1"/>
</dbReference>
<comment type="cofactor">
    <cofactor evidence="13">
        <name>Zn(2+)</name>
        <dbReference type="ChEBI" id="CHEBI:29105"/>
    </cofactor>
    <text evidence="13">Binds 1 zinc ion per subunit.</text>
</comment>
<dbReference type="GO" id="GO:0006435">
    <property type="term" value="P:threonyl-tRNA aminoacylation"/>
    <property type="evidence" value="ECO:0007669"/>
    <property type="project" value="UniProtKB-UniRule"/>
</dbReference>
<dbReference type="FunFam" id="3.30.980.10:FF:000005">
    <property type="entry name" value="Threonyl-tRNA synthetase, mitochondrial"/>
    <property type="match status" value="1"/>
</dbReference>
<dbReference type="InterPro" id="IPR047246">
    <property type="entry name" value="ThrRS_anticodon"/>
</dbReference>
<comment type="subunit">
    <text evidence="13">Homodimer.</text>
</comment>
<dbReference type="OrthoDB" id="9802304at2"/>
<keyword evidence="9 13" id="KW-0694">RNA-binding</keyword>
<dbReference type="FunFam" id="3.30.54.20:FF:000002">
    <property type="entry name" value="Threonine--tRNA ligase"/>
    <property type="match status" value="1"/>
</dbReference>
<dbReference type="Gene3D" id="3.30.930.10">
    <property type="entry name" value="Bira Bifunctional Protein, Domain 2"/>
    <property type="match status" value="1"/>
</dbReference>
<feature type="binding site" evidence="13">
    <location>
        <position position="332"/>
    </location>
    <ligand>
        <name>Zn(2+)</name>
        <dbReference type="ChEBI" id="CHEBI:29105"/>
        <note>catalytic</note>
    </ligand>
</feature>
<dbReference type="Pfam" id="PF00587">
    <property type="entry name" value="tRNA-synt_2b"/>
    <property type="match status" value="1"/>
</dbReference>
<dbReference type="InterPro" id="IPR002314">
    <property type="entry name" value="aa-tRNA-synt_IIb"/>
</dbReference>
<comment type="caution">
    <text evidence="16">The sequence shown here is derived from an EMBL/GenBank/DDBJ whole genome shotgun (WGS) entry which is preliminary data.</text>
</comment>
<dbReference type="FunFam" id="3.30.930.10:FF:000002">
    <property type="entry name" value="Threonine--tRNA ligase"/>
    <property type="match status" value="1"/>
</dbReference>
<comment type="catalytic activity">
    <reaction evidence="12 13">
        <text>tRNA(Thr) + L-threonine + ATP = L-threonyl-tRNA(Thr) + AMP + diphosphate + H(+)</text>
        <dbReference type="Rhea" id="RHEA:24624"/>
        <dbReference type="Rhea" id="RHEA-COMP:9670"/>
        <dbReference type="Rhea" id="RHEA-COMP:9704"/>
        <dbReference type="ChEBI" id="CHEBI:15378"/>
        <dbReference type="ChEBI" id="CHEBI:30616"/>
        <dbReference type="ChEBI" id="CHEBI:33019"/>
        <dbReference type="ChEBI" id="CHEBI:57926"/>
        <dbReference type="ChEBI" id="CHEBI:78442"/>
        <dbReference type="ChEBI" id="CHEBI:78534"/>
        <dbReference type="ChEBI" id="CHEBI:456215"/>
        <dbReference type="EC" id="6.1.1.3"/>
    </reaction>
</comment>
<evidence type="ECO:0000256" key="9">
    <source>
        <dbReference type="ARBA" id="ARBA00022884"/>
    </source>
</evidence>
<keyword evidence="8 13" id="KW-0067">ATP-binding</keyword>
<dbReference type="PROSITE" id="PS51880">
    <property type="entry name" value="TGS"/>
    <property type="match status" value="1"/>
</dbReference>
<dbReference type="InterPro" id="IPR012676">
    <property type="entry name" value="TGS-like"/>
</dbReference>
<evidence type="ECO:0000256" key="7">
    <source>
        <dbReference type="ARBA" id="ARBA00022833"/>
    </source>
</evidence>
<dbReference type="PROSITE" id="PS50862">
    <property type="entry name" value="AA_TRNA_LIGASE_II"/>
    <property type="match status" value="1"/>
</dbReference>
<name>A0A4V2NWB3_9ACTN</name>
<evidence type="ECO:0000256" key="13">
    <source>
        <dbReference type="HAMAP-Rule" id="MF_00184"/>
    </source>
</evidence>
<protein>
    <recommendedName>
        <fullName evidence="13">Threonine--tRNA ligase</fullName>
        <ecNumber evidence="13">6.1.1.3</ecNumber>
    </recommendedName>
    <alternativeName>
        <fullName evidence="13">Threonyl-tRNA synthetase</fullName>
        <shortName evidence="13">ThrRS</shortName>
    </alternativeName>
</protein>
<dbReference type="PANTHER" id="PTHR11451:SF44">
    <property type="entry name" value="THREONINE--TRNA LIGASE, CHLOROPLASTIC_MITOCHONDRIAL 2"/>
    <property type="match status" value="1"/>
</dbReference>
<gene>
    <name evidence="13 16" type="primary">thrS</name>
    <name evidence="16" type="ORF">E0L93_08425</name>
</gene>
<dbReference type="HAMAP" id="MF_00184">
    <property type="entry name" value="Thr_tRNA_synth"/>
    <property type="match status" value="1"/>
</dbReference>
<dbReference type="SUPFAM" id="SSF55681">
    <property type="entry name" value="Class II aaRS and biotin synthetases"/>
    <property type="match status" value="1"/>
</dbReference>
<reference evidence="16 17" key="1">
    <citation type="submission" date="2019-03" db="EMBL/GenBank/DDBJ databases">
        <title>Whole genome sequence of a novel Rubrobacter taiwanensis strain, isolated from Yellowstone National Park.</title>
        <authorList>
            <person name="Freed S."/>
            <person name="Ramaley R.F."/>
            <person name="Kyndt J.A."/>
        </authorList>
    </citation>
    <scope>NUCLEOTIDE SEQUENCE [LARGE SCALE GENOMIC DNA]</scope>
    <source>
        <strain evidence="16 17">Yellowstone</strain>
    </source>
</reference>
<evidence type="ECO:0000256" key="12">
    <source>
        <dbReference type="ARBA" id="ARBA00049515"/>
    </source>
</evidence>
<evidence type="ECO:0000256" key="5">
    <source>
        <dbReference type="ARBA" id="ARBA00022723"/>
    </source>
</evidence>
<feature type="binding site" evidence="13">
    <location>
        <position position="512"/>
    </location>
    <ligand>
        <name>Zn(2+)</name>
        <dbReference type="ChEBI" id="CHEBI:29105"/>
        <note>catalytic</note>
    </ligand>
</feature>
<comment type="subcellular location">
    <subcellularLocation>
        <location evidence="13">Cytoplasm</location>
    </subcellularLocation>
</comment>
<evidence type="ECO:0000256" key="1">
    <source>
        <dbReference type="ARBA" id="ARBA00008226"/>
    </source>
</evidence>
<dbReference type="AlphaFoldDB" id="A0A4V2NWB3"/>
<evidence type="ECO:0000259" key="14">
    <source>
        <dbReference type="PROSITE" id="PS50862"/>
    </source>
</evidence>
<accession>A0A4V2NWB3</accession>
<comment type="similarity">
    <text evidence="1 13">Belongs to the class-II aminoacyl-tRNA synthetase family.</text>
</comment>
<dbReference type="InterPro" id="IPR002320">
    <property type="entry name" value="Thr-tRNA-ligase_IIa"/>
</dbReference>
<dbReference type="InterPro" id="IPR004095">
    <property type="entry name" value="TGS"/>
</dbReference>
<dbReference type="FunFam" id="3.40.50.800:FF:000001">
    <property type="entry name" value="Threonine--tRNA ligase"/>
    <property type="match status" value="1"/>
</dbReference>
<dbReference type="Gene3D" id="3.30.54.20">
    <property type="match status" value="1"/>
</dbReference>
<proteinExistence type="inferred from homology"/>
<keyword evidence="17" id="KW-1185">Reference proteome</keyword>
<keyword evidence="11 13" id="KW-0030">Aminoacyl-tRNA synthetase</keyword>
<dbReference type="NCBIfam" id="TIGR00418">
    <property type="entry name" value="thrS"/>
    <property type="match status" value="1"/>
</dbReference>
<dbReference type="GO" id="GO:0005524">
    <property type="term" value="F:ATP binding"/>
    <property type="evidence" value="ECO:0007669"/>
    <property type="project" value="UniProtKB-UniRule"/>
</dbReference>
<feature type="binding site" evidence="13">
    <location>
        <position position="383"/>
    </location>
    <ligand>
        <name>Zn(2+)</name>
        <dbReference type="ChEBI" id="CHEBI:29105"/>
        <note>catalytic</note>
    </ligand>
</feature>
<feature type="domain" description="Aminoacyl-transfer RNA synthetases class-II family profile" evidence="14">
    <location>
        <begin position="274"/>
        <end position="535"/>
    </location>
</feature>
<keyword evidence="10 13" id="KW-0648">Protein biosynthesis</keyword>
<dbReference type="Proteomes" id="UP000295244">
    <property type="component" value="Unassembled WGS sequence"/>
</dbReference>
<dbReference type="InterPro" id="IPR012947">
    <property type="entry name" value="tRNA_SAD"/>
</dbReference>
<evidence type="ECO:0000259" key="15">
    <source>
        <dbReference type="PROSITE" id="PS51880"/>
    </source>
</evidence>
<dbReference type="CDD" id="cd00771">
    <property type="entry name" value="ThrRS_core"/>
    <property type="match status" value="1"/>
</dbReference>
<dbReference type="GO" id="GO:0004829">
    <property type="term" value="F:threonine-tRNA ligase activity"/>
    <property type="evidence" value="ECO:0007669"/>
    <property type="project" value="UniProtKB-UniRule"/>
</dbReference>
<evidence type="ECO:0000256" key="8">
    <source>
        <dbReference type="ARBA" id="ARBA00022840"/>
    </source>
</evidence>
<evidence type="ECO:0000256" key="11">
    <source>
        <dbReference type="ARBA" id="ARBA00023146"/>
    </source>
</evidence>
<evidence type="ECO:0000256" key="3">
    <source>
        <dbReference type="ARBA" id="ARBA00022555"/>
    </source>
</evidence>
<evidence type="ECO:0000256" key="4">
    <source>
        <dbReference type="ARBA" id="ARBA00022598"/>
    </source>
</evidence>
<keyword evidence="4 13" id="KW-0436">Ligase</keyword>
<dbReference type="InterPro" id="IPR036621">
    <property type="entry name" value="Anticodon-bd_dom_sf"/>
</dbReference>
<dbReference type="Gene3D" id="3.40.50.800">
    <property type="entry name" value="Anticodon-binding domain"/>
    <property type="match status" value="1"/>
</dbReference>
<dbReference type="InterPro" id="IPR012675">
    <property type="entry name" value="Beta-grasp_dom_sf"/>
</dbReference>
<dbReference type="Pfam" id="PF07973">
    <property type="entry name" value="tRNA_SAD"/>
    <property type="match status" value="1"/>
</dbReference>
<dbReference type="EC" id="6.1.1.3" evidence="13"/>
<dbReference type="InterPro" id="IPR006195">
    <property type="entry name" value="aa-tRNA-synth_II"/>
</dbReference>
<dbReference type="SUPFAM" id="SSF52954">
    <property type="entry name" value="Class II aaRS ABD-related"/>
    <property type="match status" value="1"/>
</dbReference>
<dbReference type="PANTHER" id="PTHR11451">
    <property type="entry name" value="THREONINE-TRNA LIGASE"/>
    <property type="match status" value="1"/>
</dbReference>
<keyword evidence="6 13" id="KW-0547">Nucleotide-binding</keyword>
<dbReference type="EMBL" id="SKBU01000015">
    <property type="protein sequence ID" value="TCJ16742.1"/>
    <property type="molecule type" value="Genomic_DNA"/>
</dbReference>
<dbReference type="CDD" id="cd00860">
    <property type="entry name" value="ThrRS_anticodon"/>
    <property type="match status" value="1"/>
</dbReference>
<keyword evidence="2 13" id="KW-0963">Cytoplasm</keyword>
<dbReference type="GO" id="GO:0005737">
    <property type="term" value="C:cytoplasm"/>
    <property type="evidence" value="ECO:0007669"/>
    <property type="project" value="UniProtKB-SubCell"/>
</dbReference>
<evidence type="ECO:0000313" key="17">
    <source>
        <dbReference type="Proteomes" id="UP000295244"/>
    </source>
</evidence>
<dbReference type="RefSeq" id="WP_132690881.1">
    <property type="nucleotide sequence ID" value="NZ_SKBU01000015.1"/>
</dbReference>
<dbReference type="PRINTS" id="PR01047">
    <property type="entry name" value="TRNASYNTHTHR"/>
</dbReference>
<evidence type="ECO:0000256" key="2">
    <source>
        <dbReference type="ARBA" id="ARBA00022490"/>
    </source>
</evidence>
<evidence type="ECO:0000256" key="10">
    <source>
        <dbReference type="ARBA" id="ARBA00022917"/>
    </source>
</evidence>
<evidence type="ECO:0000313" key="16">
    <source>
        <dbReference type="EMBL" id="TCJ16742.1"/>
    </source>
</evidence>
<dbReference type="CDD" id="cd01667">
    <property type="entry name" value="TGS_ThrRS"/>
    <property type="match status" value="1"/>
</dbReference>
<dbReference type="InterPro" id="IPR033728">
    <property type="entry name" value="ThrRS_core"/>
</dbReference>
<dbReference type="GO" id="GO:0046872">
    <property type="term" value="F:metal ion binding"/>
    <property type="evidence" value="ECO:0007669"/>
    <property type="project" value="UniProtKB-KW"/>
</dbReference>
<sequence>MAAVRLPDGKELEVEPGERARDVAQRIGPRLARDAVVAKLNGRLIDLDAPLDGGGDFEVVTKDSPEGLYVLRHSTAHAMAQAILELYPGSKLTIGPPVEDGFYYDIEVAGRISEDDLPRIEERMREIVERDLPIRREEISKGEAEELYRDNPYKLELIRELEDGEISIYRQGDFFDLCRGPHVPSTGRLGAFKLQSVAGAYWRGDEKNPMLTRIYGTAFPTEKQLKAHLRRLEEARRRDHRRLGKELGLFTFSPDVGAGIPLFLPKGETLRHLMESYVREVQTRHGYEHVWTGHLVNERLYEKSGHIEHYSDAMFPPMVEGETRYRLKPMNCPSHMTLFNSRAHSYRDLPVRYAEFATLYRYEKSGELSGLTRVRSLTQDDAHVFCTEDQIQEEFARALEIIREVLDTYGFSDYRVRLSLRDPESEKFVADDEKWARAEQALRDALDAAGIDYHPEAGEAAFYGPKADFMARDVLGREWQLSTIQVDFIQPARLGCEYIGEDDRPHTPVLLHRAVTGTTERFMAVLIEHYGGAFPTWLAPVQAVVIPIADRHLEYARRVRETLAEAGFRVEVDESLQTMQKKIRENARQKIPYLLVVGDSEVRAGAVNVRRRGEKTQEEVPLEEFARRLAEEVASRRSDRR</sequence>
<dbReference type="SUPFAM" id="SSF81271">
    <property type="entry name" value="TGS-like"/>
    <property type="match status" value="1"/>
</dbReference>
<dbReference type="GO" id="GO:0000049">
    <property type="term" value="F:tRNA binding"/>
    <property type="evidence" value="ECO:0007669"/>
    <property type="project" value="UniProtKB-KW"/>
</dbReference>
<dbReference type="Pfam" id="PF03129">
    <property type="entry name" value="HGTP_anticodon"/>
    <property type="match status" value="1"/>
</dbReference>
<dbReference type="InterPro" id="IPR018163">
    <property type="entry name" value="Thr/Ala-tRNA-synth_IIc_edit"/>
</dbReference>
<dbReference type="SMART" id="SM00863">
    <property type="entry name" value="tRNA_SAD"/>
    <property type="match status" value="1"/>
</dbReference>
<feature type="domain" description="TGS" evidence="15">
    <location>
        <begin position="1"/>
        <end position="61"/>
    </location>
</feature>
<keyword evidence="3 13" id="KW-0820">tRNA-binding</keyword>
<dbReference type="InterPro" id="IPR004154">
    <property type="entry name" value="Anticodon-bd"/>
</dbReference>
<evidence type="ECO:0000256" key="6">
    <source>
        <dbReference type="ARBA" id="ARBA00022741"/>
    </source>
</evidence>
<keyword evidence="5 13" id="KW-0479">Metal-binding</keyword>
<dbReference type="Gene3D" id="3.30.980.10">
    <property type="entry name" value="Threonyl-trna Synthetase, Chain A, domain 2"/>
    <property type="match status" value="1"/>
</dbReference>
<dbReference type="Gene3D" id="3.10.20.30">
    <property type="match status" value="1"/>
</dbReference>
<comment type="caution">
    <text evidence="13">Lacks conserved residue(s) required for the propagation of feature annotation.</text>
</comment>
<organism evidence="16 17">
    <name type="scientific">Rubrobacter taiwanensis</name>
    <dbReference type="NCBI Taxonomy" id="185139"/>
    <lineage>
        <taxon>Bacteria</taxon>
        <taxon>Bacillati</taxon>
        <taxon>Actinomycetota</taxon>
        <taxon>Rubrobacteria</taxon>
        <taxon>Rubrobacterales</taxon>
        <taxon>Rubrobacteraceae</taxon>
        <taxon>Rubrobacter</taxon>
    </lineage>
</organism>